<evidence type="ECO:0000313" key="3">
    <source>
        <dbReference type="EMBL" id="NFV79577.1"/>
    </source>
</evidence>
<comment type="caution">
    <text evidence="3">The sequence shown here is derived from an EMBL/GenBank/DDBJ whole genome shotgun (WGS) entry which is preliminary data.</text>
</comment>
<dbReference type="SUPFAM" id="SSF49503">
    <property type="entry name" value="Cupredoxins"/>
    <property type="match status" value="1"/>
</dbReference>
<dbReference type="InterPro" id="IPR028096">
    <property type="entry name" value="EfeO_Cupredoxin"/>
</dbReference>
<organism evidence="3 4">
    <name type="scientific">Magnetospirillum aberrantis SpK</name>
    <dbReference type="NCBI Taxonomy" id="908842"/>
    <lineage>
        <taxon>Bacteria</taxon>
        <taxon>Pseudomonadati</taxon>
        <taxon>Pseudomonadota</taxon>
        <taxon>Alphaproteobacteria</taxon>
        <taxon>Rhodospirillales</taxon>
        <taxon>Rhodospirillaceae</taxon>
        <taxon>Magnetospirillum</taxon>
    </lineage>
</organism>
<keyword evidence="1" id="KW-0732">Signal</keyword>
<dbReference type="AlphaFoldDB" id="A0A7C9QT23"/>
<dbReference type="PANTHER" id="PTHR36507">
    <property type="entry name" value="BLL1555 PROTEIN"/>
    <property type="match status" value="1"/>
</dbReference>
<dbReference type="EMBL" id="JAAIYP010000032">
    <property type="protein sequence ID" value="NFV79577.1"/>
    <property type="molecule type" value="Genomic_DNA"/>
</dbReference>
<keyword evidence="4" id="KW-1185">Reference proteome</keyword>
<name>A0A7C9QT23_9PROT</name>
<accession>A0A7C9QT23</accession>
<feature type="chain" id="PRO_5028855108" evidence="1">
    <location>
        <begin position="21"/>
        <end position="104"/>
    </location>
</feature>
<dbReference type="Proteomes" id="UP000480684">
    <property type="component" value="Unassembled WGS sequence"/>
</dbReference>
<feature type="domain" description="EfeO-type cupredoxin-like" evidence="2">
    <location>
        <begin position="6"/>
        <end position="100"/>
    </location>
</feature>
<protein>
    <submittedName>
        <fullName evidence="3">Plastocyanin</fullName>
    </submittedName>
</protein>
<dbReference type="Pfam" id="PF13473">
    <property type="entry name" value="Cupredoxin_1"/>
    <property type="match status" value="1"/>
</dbReference>
<dbReference type="InterPro" id="IPR008972">
    <property type="entry name" value="Cupredoxin"/>
</dbReference>
<dbReference type="InterPro" id="IPR052721">
    <property type="entry name" value="ET_Amicyanin"/>
</dbReference>
<evidence type="ECO:0000256" key="1">
    <source>
        <dbReference type="SAM" id="SignalP"/>
    </source>
</evidence>
<dbReference type="PANTHER" id="PTHR36507:SF1">
    <property type="entry name" value="BLL1555 PROTEIN"/>
    <property type="match status" value="1"/>
</dbReference>
<reference evidence="3 4" key="1">
    <citation type="submission" date="2020-02" db="EMBL/GenBank/DDBJ databases">
        <authorList>
            <person name="Dziuba M."/>
            <person name="Kuznetsov B."/>
            <person name="Mardanov A."/>
            <person name="Ravin N."/>
            <person name="Grouzdev D."/>
        </authorList>
    </citation>
    <scope>NUCLEOTIDE SEQUENCE [LARGE SCALE GENOMIC DNA]</scope>
    <source>
        <strain evidence="3 4">SpK</strain>
    </source>
</reference>
<evidence type="ECO:0000259" key="2">
    <source>
        <dbReference type="Pfam" id="PF13473"/>
    </source>
</evidence>
<dbReference type="Gene3D" id="2.60.40.420">
    <property type="entry name" value="Cupredoxins - blue copper proteins"/>
    <property type="match status" value="1"/>
</dbReference>
<feature type="signal peptide" evidence="1">
    <location>
        <begin position="1"/>
        <end position="20"/>
    </location>
</feature>
<gene>
    <name evidence="3" type="ORF">G4223_05585</name>
</gene>
<dbReference type="RefSeq" id="WP_163676211.1">
    <property type="nucleotide sequence ID" value="NZ_JAAIYP010000032.1"/>
</dbReference>
<evidence type="ECO:0000313" key="4">
    <source>
        <dbReference type="Proteomes" id="UP000480684"/>
    </source>
</evidence>
<proteinExistence type="predicted"/>
<sequence>MNRIKVATALFSLLAAPAWGDEVVQVVIDKYQFQPRTVTVRPGTVVEWLNAEKRTSHSVIVEGQSESERLFPGESFRFRFDRPGRFPIRCGPHPDMMGMVEVAN</sequence>